<gene>
    <name evidence="1" type="ORF">ACFO6W_05490</name>
</gene>
<dbReference type="RefSeq" id="WP_379994371.1">
    <property type="nucleotide sequence ID" value="NZ_JBHSGN010000046.1"/>
</dbReference>
<comment type="caution">
    <text evidence="1">The sequence shown here is derived from an EMBL/GenBank/DDBJ whole genome shotgun (WGS) entry which is preliminary data.</text>
</comment>
<dbReference type="EMBL" id="JBHSGN010000046">
    <property type="protein sequence ID" value="MFC4673136.1"/>
    <property type="molecule type" value="Genomic_DNA"/>
</dbReference>
<evidence type="ECO:0000313" key="1">
    <source>
        <dbReference type="EMBL" id="MFC4673136.1"/>
    </source>
</evidence>
<evidence type="ECO:0000313" key="2">
    <source>
        <dbReference type="Proteomes" id="UP001596023"/>
    </source>
</evidence>
<reference evidence="2" key="1">
    <citation type="journal article" date="2019" name="Int. J. Syst. Evol. Microbiol.">
        <title>The Global Catalogue of Microorganisms (GCM) 10K type strain sequencing project: providing services to taxonomists for standard genome sequencing and annotation.</title>
        <authorList>
            <consortium name="The Broad Institute Genomics Platform"/>
            <consortium name="The Broad Institute Genome Sequencing Center for Infectious Disease"/>
            <person name="Wu L."/>
            <person name="Ma J."/>
        </authorList>
    </citation>
    <scope>NUCLEOTIDE SEQUENCE [LARGE SCALE GENOMIC DNA]</scope>
    <source>
        <strain evidence="2">CCUG 66188</strain>
    </source>
</reference>
<keyword evidence="2" id="KW-1185">Reference proteome</keyword>
<name>A0ABV9KT70_9BACT</name>
<accession>A0ABV9KT70</accession>
<organism evidence="1 2">
    <name type="scientific">Dysgonomonas termitidis</name>
    <dbReference type="NCBI Taxonomy" id="1516126"/>
    <lineage>
        <taxon>Bacteria</taxon>
        <taxon>Pseudomonadati</taxon>
        <taxon>Bacteroidota</taxon>
        <taxon>Bacteroidia</taxon>
        <taxon>Bacteroidales</taxon>
        <taxon>Dysgonomonadaceae</taxon>
        <taxon>Dysgonomonas</taxon>
    </lineage>
</organism>
<dbReference type="Proteomes" id="UP001596023">
    <property type="component" value="Unassembled WGS sequence"/>
</dbReference>
<protein>
    <submittedName>
        <fullName evidence="1">Uncharacterized protein</fullName>
    </submittedName>
</protein>
<proteinExistence type="predicted"/>
<sequence length="143" mass="17272">MERVNKKIQMPLISSDLHSRWPGHFSFLDDCTDVEIFYEFKVCFFPELNLFMPPSSDEGHIILKYTVDSKVNEIDKIYLPFFFECDYIDFIKKRVILSLKEQYFFNFIHIPVIKRMQQFFEEYKKKGDENMEAILTAIDEKEK</sequence>